<evidence type="ECO:0000256" key="5">
    <source>
        <dbReference type="SAM" id="SignalP"/>
    </source>
</evidence>
<evidence type="ECO:0000256" key="4">
    <source>
        <dbReference type="PROSITE-ProRule" id="PRU00175"/>
    </source>
</evidence>
<dbReference type="InterPro" id="IPR013083">
    <property type="entry name" value="Znf_RING/FYVE/PHD"/>
</dbReference>
<reference evidence="7" key="1">
    <citation type="journal article" date="2018" name="DNA Res.">
        <title>Multiple hybrid de novo genome assembly of finger millet, an orphan allotetraploid crop.</title>
        <authorList>
            <person name="Hatakeyama M."/>
            <person name="Aluri S."/>
            <person name="Balachadran M.T."/>
            <person name="Sivarajan S.R."/>
            <person name="Patrignani A."/>
            <person name="Gruter S."/>
            <person name="Poveda L."/>
            <person name="Shimizu-Inatsugi R."/>
            <person name="Baeten J."/>
            <person name="Francoijs K.J."/>
            <person name="Nataraja K.N."/>
            <person name="Reddy Y.A.N."/>
            <person name="Phadnis S."/>
            <person name="Ravikumar R.L."/>
            <person name="Schlapbach R."/>
            <person name="Sreeman S.M."/>
            <person name="Shimizu K.K."/>
        </authorList>
    </citation>
    <scope>NUCLEOTIDE SEQUENCE</scope>
</reference>
<protein>
    <recommendedName>
        <fullName evidence="6">RING-type domain-containing protein</fullName>
    </recommendedName>
</protein>
<keyword evidence="8" id="KW-1185">Reference proteome</keyword>
<dbReference type="SMART" id="SM00184">
    <property type="entry name" value="RING"/>
    <property type="match status" value="1"/>
</dbReference>
<evidence type="ECO:0000313" key="8">
    <source>
        <dbReference type="Proteomes" id="UP001054889"/>
    </source>
</evidence>
<dbReference type="PROSITE" id="PS50089">
    <property type="entry name" value="ZF_RING_2"/>
    <property type="match status" value="1"/>
</dbReference>
<dbReference type="InterPro" id="IPR050731">
    <property type="entry name" value="HRD1_E3_ubiq-ligases"/>
</dbReference>
<comment type="caution">
    <text evidence="7">The sequence shown here is derived from an EMBL/GenBank/DDBJ whole genome shotgun (WGS) entry which is preliminary data.</text>
</comment>
<dbReference type="Gene3D" id="3.30.40.10">
    <property type="entry name" value="Zinc/RING finger domain, C3HC4 (zinc finger)"/>
    <property type="match status" value="1"/>
</dbReference>
<feature type="chain" id="PRO_5043876264" description="RING-type domain-containing protein" evidence="5">
    <location>
        <begin position="19"/>
        <end position="255"/>
    </location>
</feature>
<keyword evidence="2 4" id="KW-0863">Zinc-finger</keyword>
<organism evidence="7 8">
    <name type="scientific">Eleusine coracana subsp. coracana</name>
    <dbReference type="NCBI Taxonomy" id="191504"/>
    <lineage>
        <taxon>Eukaryota</taxon>
        <taxon>Viridiplantae</taxon>
        <taxon>Streptophyta</taxon>
        <taxon>Embryophyta</taxon>
        <taxon>Tracheophyta</taxon>
        <taxon>Spermatophyta</taxon>
        <taxon>Magnoliopsida</taxon>
        <taxon>Liliopsida</taxon>
        <taxon>Poales</taxon>
        <taxon>Poaceae</taxon>
        <taxon>PACMAD clade</taxon>
        <taxon>Chloridoideae</taxon>
        <taxon>Cynodonteae</taxon>
        <taxon>Eleusininae</taxon>
        <taxon>Eleusine</taxon>
    </lineage>
</organism>
<evidence type="ECO:0000256" key="2">
    <source>
        <dbReference type="ARBA" id="ARBA00022771"/>
    </source>
</evidence>
<keyword evidence="1" id="KW-0479">Metal-binding</keyword>
<dbReference type="GO" id="GO:0005789">
    <property type="term" value="C:endoplasmic reticulum membrane"/>
    <property type="evidence" value="ECO:0007669"/>
    <property type="project" value="UniProtKB-SubCell"/>
</dbReference>
<keyword evidence="5" id="KW-0732">Signal</keyword>
<proteinExistence type="predicted"/>
<dbReference type="GO" id="GO:0043161">
    <property type="term" value="P:proteasome-mediated ubiquitin-dependent protein catabolic process"/>
    <property type="evidence" value="ECO:0007669"/>
    <property type="project" value="TreeGrafter"/>
</dbReference>
<keyword evidence="3" id="KW-0862">Zinc</keyword>
<accession>A0AAV5DUJ2</accession>
<dbReference type="GO" id="GO:0036503">
    <property type="term" value="P:ERAD pathway"/>
    <property type="evidence" value="ECO:0007669"/>
    <property type="project" value="TreeGrafter"/>
</dbReference>
<evidence type="ECO:0000313" key="7">
    <source>
        <dbReference type="EMBL" id="GJN14223.1"/>
    </source>
</evidence>
<gene>
    <name evidence="7" type="primary">gb01018</name>
    <name evidence="7" type="ORF">PR202_gb01018</name>
</gene>
<dbReference type="GO" id="GO:0008270">
    <property type="term" value="F:zinc ion binding"/>
    <property type="evidence" value="ECO:0007669"/>
    <property type="project" value="UniProtKB-KW"/>
</dbReference>
<dbReference type="EMBL" id="BQKI01000071">
    <property type="protein sequence ID" value="GJN14223.1"/>
    <property type="molecule type" value="Genomic_DNA"/>
</dbReference>
<evidence type="ECO:0000259" key="6">
    <source>
        <dbReference type="PROSITE" id="PS50089"/>
    </source>
</evidence>
<dbReference type="SUPFAM" id="SSF57850">
    <property type="entry name" value="RING/U-box"/>
    <property type="match status" value="1"/>
</dbReference>
<reference evidence="7" key="2">
    <citation type="submission" date="2021-12" db="EMBL/GenBank/DDBJ databases">
        <title>Resequencing data analysis of finger millet.</title>
        <authorList>
            <person name="Hatakeyama M."/>
            <person name="Aluri S."/>
            <person name="Balachadran M.T."/>
            <person name="Sivarajan S.R."/>
            <person name="Poveda L."/>
            <person name="Shimizu-Inatsugi R."/>
            <person name="Schlapbach R."/>
            <person name="Sreeman S.M."/>
            <person name="Shimizu K.K."/>
        </authorList>
    </citation>
    <scope>NUCLEOTIDE SEQUENCE</scope>
</reference>
<evidence type="ECO:0000256" key="1">
    <source>
        <dbReference type="ARBA" id="ARBA00022723"/>
    </source>
</evidence>
<name>A0AAV5DUJ2_ELECO</name>
<dbReference type="Proteomes" id="UP001054889">
    <property type="component" value="Unassembled WGS sequence"/>
</dbReference>
<dbReference type="AlphaFoldDB" id="A0AAV5DUJ2"/>
<feature type="signal peptide" evidence="5">
    <location>
        <begin position="1"/>
        <end position="18"/>
    </location>
</feature>
<sequence>MRCRLAFLLLSPPHFARALSRLRAMPLHAKAALLGRALLRSLILLVPALCPQEHGMSSSHHHLFLPQPDMDAALLLLAMCDFYSPAAASASPSGPVDWRAVIVDDVVANALSVSGLGATPWAALGPHVDAAAKARRFADVVSGNDDDRIVNGTTAKDGEPCCGAALAAAVRLLPPSAVSAGYAPCAICREEMVEAGRGVCALRPCGHRFHWRCARRWLARRNTCPCCRAELPARDAPDEARRLWRAVERTAARGR</sequence>
<dbReference type="InterPro" id="IPR001841">
    <property type="entry name" value="Znf_RING"/>
</dbReference>
<dbReference type="FunFam" id="3.30.40.10:FF:000793">
    <property type="entry name" value="E3 ubiquitin-protein ligase SGR9 amyloplastic"/>
    <property type="match status" value="1"/>
</dbReference>
<dbReference type="PANTHER" id="PTHR22763">
    <property type="entry name" value="RING ZINC FINGER PROTEIN"/>
    <property type="match status" value="1"/>
</dbReference>
<dbReference type="PANTHER" id="PTHR22763:SF184">
    <property type="entry name" value="E3 UBIQUITIN-PROTEIN LIGASE SYNOVIOLIN"/>
    <property type="match status" value="1"/>
</dbReference>
<dbReference type="Pfam" id="PF13639">
    <property type="entry name" value="zf-RING_2"/>
    <property type="match status" value="1"/>
</dbReference>
<evidence type="ECO:0000256" key="3">
    <source>
        <dbReference type="ARBA" id="ARBA00022833"/>
    </source>
</evidence>
<feature type="domain" description="RING-type" evidence="6">
    <location>
        <begin position="185"/>
        <end position="228"/>
    </location>
</feature>
<dbReference type="GO" id="GO:0061630">
    <property type="term" value="F:ubiquitin protein ligase activity"/>
    <property type="evidence" value="ECO:0007669"/>
    <property type="project" value="UniProtKB-EC"/>
</dbReference>